<dbReference type="Gene3D" id="3.30.450.20">
    <property type="entry name" value="PAS domain"/>
    <property type="match status" value="1"/>
</dbReference>
<dbReference type="InterPro" id="IPR000014">
    <property type="entry name" value="PAS"/>
</dbReference>
<reference evidence="3" key="1">
    <citation type="submission" date="2016-12" db="EMBL/GenBank/DDBJ databases">
        <authorList>
            <person name="Varghese N."/>
            <person name="Submissions S."/>
        </authorList>
    </citation>
    <scope>NUCLEOTIDE SEQUENCE [LARGE SCALE GENOMIC DNA]</scope>
    <source>
        <strain evidence="3">DSM 25035</strain>
    </source>
</reference>
<evidence type="ECO:0000259" key="1">
    <source>
        <dbReference type="PROSITE" id="PS50112"/>
    </source>
</evidence>
<evidence type="ECO:0000313" key="3">
    <source>
        <dbReference type="Proteomes" id="UP000184609"/>
    </source>
</evidence>
<proteinExistence type="predicted"/>
<dbReference type="CDD" id="cd00130">
    <property type="entry name" value="PAS"/>
    <property type="match status" value="1"/>
</dbReference>
<dbReference type="Proteomes" id="UP000184609">
    <property type="component" value="Unassembled WGS sequence"/>
</dbReference>
<dbReference type="STRING" id="1073327.SAMN04488108_2792"/>
<sequence length="131" mass="14575">MPAQPLELILGRQFMDTLSIPAFLVDTQGNLLFYNEPAEEIFGLRFGETGGMKVEEWATIFTPMDAKGNPLRPEDLPLVKTLTTQVPANGSMFINNLNGERVPISVSAFPIIGRPDRYLGAMAMFWKSEII</sequence>
<keyword evidence="3" id="KW-1185">Reference proteome</keyword>
<accession>A0A1M7ZFP4</accession>
<dbReference type="PROSITE" id="PS50112">
    <property type="entry name" value="PAS"/>
    <property type="match status" value="1"/>
</dbReference>
<dbReference type="InterPro" id="IPR035965">
    <property type="entry name" value="PAS-like_dom_sf"/>
</dbReference>
<dbReference type="RefSeq" id="WP_073572399.1">
    <property type="nucleotide sequence ID" value="NZ_FRXN01000003.1"/>
</dbReference>
<dbReference type="SUPFAM" id="SSF55785">
    <property type="entry name" value="PYP-like sensor domain (PAS domain)"/>
    <property type="match status" value="1"/>
</dbReference>
<name>A0A1M7ZFP4_9BACT</name>
<dbReference type="OrthoDB" id="1437080at2"/>
<gene>
    <name evidence="2" type="ORF">SAMN04488108_2792</name>
</gene>
<feature type="domain" description="PAS" evidence="1">
    <location>
        <begin position="12"/>
        <end position="51"/>
    </location>
</feature>
<dbReference type="AlphaFoldDB" id="A0A1M7ZFP4"/>
<dbReference type="Pfam" id="PF13188">
    <property type="entry name" value="PAS_8"/>
    <property type="match status" value="1"/>
</dbReference>
<dbReference type="EMBL" id="FRXN01000003">
    <property type="protein sequence ID" value="SHO63496.1"/>
    <property type="molecule type" value="Genomic_DNA"/>
</dbReference>
<organism evidence="2 3">
    <name type="scientific">Algoriphagus zhangzhouensis</name>
    <dbReference type="NCBI Taxonomy" id="1073327"/>
    <lineage>
        <taxon>Bacteria</taxon>
        <taxon>Pseudomonadati</taxon>
        <taxon>Bacteroidota</taxon>
        <taxon>Cytophagia</taxon>
        <taxon>Cytophagales</taxon>
        <taxon>Cyclobacteriaceae</taxon>
        <taxon>Algoriphagus</taxon>
    </lineage>
</organism>
<evidence type="ECO:0000313" key="2">
    <source>
        <dbReference type="EMBL" id="SHO63496.1"/>
    </source>
</evidence>
<protein>
    <submittedName>
        <fullName evidence="2">PAS domain-containing protein</fullName>
    </submittedName>
</protein>